<dbReference type="InterPro" id="IPR011470">
    <property type="entry name" value="DUF1576"/>
</dbReference>
<evidence type="ECO:0000313" key="2">
    <source>
        <dbReference type="EMBL" id="HIZ53866.1"/>
    </source>
</evidence>
<dbReference type="Proteomes" id="UP000824063">
    <property type="component" value="Unassembled WGS sequence"/>
</dbReference>
<reference evidence="2" key="1">
    <citation type="journal article" date="2021" name="PeerJ">
        <title>Extensive microbial diversity within the chicken gut microbiome revealed by metagenomics and culture.</title>
        <authorList>
            <person name="Gilroy R."/>
            <person name="Ravi A."/>
            <person name="Getino M."/>
            <person name="Pursley I."/>
            <person name="Horton D.L."/>
            <person name="Alikhan N.F."/>
            <person name="Baker D."/>
            <person name="Gharbi K."/>
            <person name="Hall N."/>
            <person name="Watson M."/>
            <person name="Adriaenssens E.M."/>
            <person name="Foster-Nyarko E."/>
            <person name="Jarju S."/>
            <person name="Secka A."/>
            <person name="Antonio M."/>
            <person name="Oren A."/>
            <person name="Chaudhuri R.R."/>
            <person name="La Ragione R."/>
            <person name="Hildebrand F."/>
            <person name="Pallen M.J."/>
        </authorList>
    </citation>
    <scope>NUCLEOTIDE SEQUENCE</scope>
    <source>
        <strain evidence="2">CHK172-16539</strain>
    </source>
</reference>
<evidence type="ECO:0000256" key="1">
    <source>
        <dbReference type="SAM" id="Phobius"/>
    </source>
</evidence>
<evidence type="ECO:0000313" key="3">
    <source>
        <dbReference type="Proteomes" id="UP000824063"/>
    </source>
</evidence>
<feature type="transmembrane region" description="Helical" evidence="1">
    <location>
        <begin position="188"/>
        <end position="209"/>
    </location>
</feature>
<feature type="transmembrane region" description="Helical" evidence="1">
    <location>
        <begin position="155"/>
        <end position="176"/>
    </location>
</feature>
<feature type="transmembrane region" description="Helical" evidence="1">
    <location>
        <begin position="12"/>
        <end position="30"/>
    </location>
</feature>
<gene>
    <name evidence="2" type="ORF">IAA20_08000</name>
</gene>
<feature type="transmembrane region" description="Helical" evidence="1">
    <location>
        <begin position="83"/>
        <end position="100"/>
    </location>
</feature>
<name>A0A9D2F8S1_9ENTE</name>
<feature type="transmembrane region" description="Helical" evidence="1">
    <location>
        <begin position="57"/>
        <end position="76"/>
    </location>
</feature>
<feature type="transmembrane region" description="Helical" evidence="1">
    <location>
        <begin position="271"/>
        <end position="292"/>
    </location>
</feature>
<keyword evidence="1" id="KW-0472">Membrane</keyword>
<feature type="transmembrane region" description="Helical" evidence="1">
    <location>
        <begin position="129"/>
        <end position="149"/>
    </location>
</feature>
<comment type="caution">
    <text evidence="2">The sequence shown here is derived from an EMBL/GenBank/DDBJ whole genome shotgun (WGS) entry which is preliminary data.</text>
</comment>
<dbReference type="AlphaFoldDB" id="A0A9D2F8S1"/>
<sequence>MDKSINKLDKNIPYAFFIVAVLFAVLAFVWNSPIEIWQGSRVILTAPSNLITDYFEIANVGAAFMNVALMIFQAIFVVKVSKAPMTGMIVTAIFTVIGFSFFGKNLYNSTSIIIGVYLSFKFSKTPFDWVPLALFGTALGPLVSVVSFGFSLPTIIGIVLGNLVGIVAGFFIPILSQHFVKFHQGFSLYNIGFTAGMIASFFMAIFQSFGLKVTPVYLVSKGHNLTMSLFLILFFGFVFFLGWSLNDYSMKGFSLLLKQSGRGGSDYFSDFDRGIVLMNMSLLGLISTTYVLAVGGELNGPSIGGIFTVFGFGAVGKHLKNVLPILIGVFIVGHFSVHDVSSTAAILAALFGTTLAPISGYYGPVYGCLAGGIFIMFTTNSVAQLHAGMNLYNNGFAGGFVAAVMAPILEKSVNGTPKGKKKSAFD</sequence>
<proteinExistence type="predicted"/>
<dbReference type="EMBL" id="DXBN01000183">
    <property type="protein sequence ID" value="HIZ53866.1"/>
    <property type="molecule type" value="Genomic_DNA"/>
</dbReference>
<keyword evidence="1" id="KW-0812">Transmembrane</keyword>
<feature type="transmembrane region" description="Helical" evidence="1">
    <location>
        <begin position="361"/>
        <end position="379"/>
    </location>
</feature>
<protein>
    <submittedName>
        <fullName evidence="2">DUF1576 domain-containing protein</fullName>
    </submittedName>
</protein>
<accession>A0A9D2F8S1</accession>
<keyword evidence="1" id="KW-1133">Transmembrane helix</keyword>
<dbReference type="Pfam" id="PF07613">
    <property type="entry name" value="DUF1576"/>
    <property type="match status" value="2"/>
</dbReference>
<feature type="transmembrane region" description="Helical" evidence="1">
    <location>
        <begin position="229"/>
        <end position="250"/>
    </location>
</feature>
<reference evidence="2" key="2">
    <citation type="submission" date="2021-04" db="EMBL/GenBank/DDBJ databases">
        <authorList>
            <person name="Gilroy R."/>
        </authorList>
    </citation>
    <scope>NUCLEOTIDE SEQUENCE</scope>
    <source>
        <strain evidence="2">CHK172-16539</strain>
    </source>
</reference>
<organism evidence="2 3">
    <name type="scientific">Candidatus Enterococcus avicola</name>
    <dbReference type="NCBI Taxonomy" id="2838561"/>
    <lineage>
        <taxon>Bacteria</taxon>
        <taxon>Bacillati</taxon>
        <taxon>Bacillota</taxon>
        <taxon>Bacilli</taxon>
        <taxon>Lactobacillales</taxon>
        <taxon>Enterococcaceae</taxon>
        <taxon>Enterococcus</taxon>
    </lineage>
</organism>
<feature type="transmembrane region" description="Helical" evidence="1">
    <location>
        <begin position="391"/>
        <end position="409"/>
    </location>
</feature>